<evidence type="ECO:0000256" key="1">
    <source>
        <dbReference type="ARBA" id="ARBA00004196"/>
    </source>
</evidence>
<evidence type="ECO:0000259" key="6">
    <source>
        <dbReference type="PROSITE" id="PS51352"/>
    </source>
</evidence>
<keyword evidence="4" id="KW-0676">Redox-active center</keyword>
<comment type="caution">
    <text evidence="7">The sequence shown here is derived from an EMBL/GenBank/DDBJ whole genome shotgun (WGS) entry which is preliminary data.</text>
</comment>
<dbReference type="InterPro" id="IPR017937">
    <property type="entry name" value="Thioredoxin_CS"/>
</dbReference>
<dbReference type="PANTHER" id="PTHR43110">
    <property type="entry name" value="THIOL PEROXIDASE"/>
    <property type="match status" value="1"/>
</dbReference>
<evidence type="ECO:0000256" key="2">
    <source>
        <dbReference type="ARBA" id="ARBA00022748"/>
    </source>
</evidence>
<dbReference type="InterPro" id="IPR036249">
    <property type="entry name" value="Thioredoxin-like_sf"/>
</dbReference>
<organism evidence="7 8">
    <name type="scientific">Ancylobacter radicis</name>
    <dbReference type="NCBI Taxonomy" id="2836179"/>
    <lineage>
        <taxon>Bacteria</taxon>
        <taxon>Pseudomonadati</taxon>
        <taxon>Pseudomonadota</taxon>
        <taxon>Alphaproteobacteria</taxon>
        <taxon>Hyphomicrobiales</taxon>
        <taxon>Xanthobacteraceae</taxon>
        <taxon>Ancylobacter</taxon>
    </lineage>
</organism>
<keyword evidence="2" id="KW-0201">Cytochrome c-type biogenesis</keyword>
<dbReference type="Pfam" id="PF08534">
    <property type="entry name" value="Redoxin"/>
    <property type="match status" value="1"/>
</dbReference>
<dbReference type="EMBL" id="JAHCQH010000012">
    <property type="protein sequence ID" value="MBS9476052.1"/>
    <property type="molecule type" value="Genomic_DNA"/>
</dbReference>
<dbReference type="PROSITE" id="PS00194">
    <property type="entry name" value="THIOREDOXIN_1"/>
    <property type="match status" value="1"/>
</dbReference>
<evidence type="ECO:0000313" key="8">
    <source>
        <dbReference type="Proteomes" id="UP001166585"/>
    </source>
</evidence>
<dbReference type="PROSITE" id="PS51352">
    <property type="entry name" value="THIOREDOXIN_2"/>
    <property type="match status" value="1"/>
</dbReference>
<dbReference type="RefSeq" id="WP_213753902.1">
    <property type="nucleotide sequence ID" value="NZ_JAHCQH010000012.1"/>
</dbReference>
<evidence type="ECO:0000256" key="4">
    <source>
        <dbReference type="ARBA" id="ARBA00023284"/>
    </source>
</evidence>
<dbReference type="CDD" id="cd02966">
    <property type="entry name" value="TlpA_like_family"/>
    <property type="match status" value="1"/>
</dbReference>
<feature type="region of interest" description="Disordered" evidence="5">
    <location>
        <begin position="64"/>
        <end position="88"/>
    </location>
</feature>
<accession>A0ABS5R6Q6</accession>
<feature type="compositionally biased region" description="Low complexity" evidence="5">
    <location>
        <begin position="64"/>
        <end position="87"/>
    </location>
</feature>
<gene>
    <name evidence="7" type="ORF">KIP89_02910</name>
</gene>
<protein>
    <submittedName>
        <fullName evidence="7">TlpA family protein disulfide reductase</fullName>
    </submittedName>
</protein>
<comment type="subcellular location">
    <subcellularLocation>
        <location evidence="1">Cell envelope</location>
    </subcellularLocation>
</comment>
<dbReference type="SUPFAM" id="SSF52833">
    <property type="entry name" value="Thioredoxin-like"/>
    <property type="match status" value="1"/>
</dbReference>
<keyword evidence="3" id="KW-1015">Disulfide bond</keyword>
<dbReference type="Gene3D" id="3.40.30.10">
    <property type="entry name" value="Glutaredoxin"/>
    <property type="match status" value="1"/>
</dbReference>
<dbReference type="Proteomes" id="UP001166585">
    <property type="component" value="Unassembled WGS sequence"/>
</dbReference>
<sequence>MTERPETATGRKMTAAARPKGRFALIVAAALGLGAAAGLAGVYGIGGDPRNVVASVPLSAGENAGNGATGEASQADDQASASGDASACRAASETGRRLADLAKGELAAFAPTLKPTRIPDLAFLGPDGTPLTLKEVGGSGLKLVNIWATWCVPCREEMPALDELQATLGNTGTPGFSVVAINIDTRDTEKPKRFMEETGIKRLALYTDPKAKAFQELRAVGRGFGLPTTMLIDADGCEIGHIAGPAEWAGADALALIRAALGETPAAPPAAAQPAAP</sequence>
<dbReference type="PANTHER" id="PTHR43110:SF1">
    <property type="entry name" value="THIOL PEROXIDASE"/>
    <property type="match status" value="1"/>
</dbReference>
<evidence type="ECO:0000313" key="7">
    <source>
        <dbReference type="EMBL" id="MBS9476052.1"/>
    </source>
</evidence>
<dbReference type="InterPro" id="IPR050455">
    <property type="entry name" value="Tpx_Peroxidase_subfamily"/>
</dbReference>
<proteinExistence type="predicted"/>
<feature type="domain" description="Thioredoxin" evidence="6">
    <location>
        <begin position="112"/>
        <end position="262"/>
    </location>
</feature>
<keyword evidence="8" id="KW-1185">Reference proteome</keyword>
<dbReference type="InterPro" id="IPR013740">
    <property type="entry name" value="Redoxin"/>
</dbReference>
<dbReference type="NCBIfam" id="NF047696">
    <property type="entry name" value="ThlDiSintTplARhiz"/>
    <property type="match status" value="1"/>
</dbReference>
<dbReference type="InterPro" id="IPR013766">
    <property type="entry name" value="Thioredoxin_domain"/>
</dbReference>
<evidence type="ECO:0000256" key="3">
    <source>
        <dbReference type="ARBA" id="ARBA00023157"/>
    </source>
</evidence>
<evidence type="ECO:0000256" key="5">
    <source>
        <dbReference type="SAM" id="MobiDB-lite"/>
    </source>
</evidence>
<name>A0ABS5R6Q6_9HYPH</name>
<reference evidence="7" key="1">
    <citation type="submission" date="2021-05" db="EMBL/GenBank/DDBJ databases">
        <authorList>
            <person name="Sun Q."/>
            <person name="Inoue M."/>
        </authorList>
    </citation>
    <scope>NUCLEOTIDE SEQUENCE</scope>
    <source>
        <strain evidence="7">VKM B-3255</strain>
    </source>
</reference>